<accession>A0A0A9C7X1</accession>
<organism evidence="1">
    <name type="scientific">Arundo donax</name>
    <name type="common">Giant reed</name>
    <name type="synonym">Donax arundinaceus</name>
    <dbReference type="NCBI Taxonomy" id="35708"/>
    <lineage>
        <taxon>Eukaryota</taxon>
        <taxon>Viridiplantae</taxon>
        <taxon>Streptophyta</taxon>
        <taxon>Embryophyta</taxon>
        <taxon>Tracheophyta</taxon>
        <taxon>Spermatophyta</taxon>
        <taxon>Magnoliopsida</taxon>
        <taxon>Liliopsida</taxon>
        <taxon>Poales</taxon>
        <taxon>Poaceae</taxon>
        <taxon>PACMAD clade</taxon>
        <taxon>Arundinoideae</taxon>
        <taxon>Arundineae</taxon>
        <taxon>Arundo</taxon>
    </lineage>
</organism>
<proteinExistence type="predicted"/>
<dbReference type="EMBL" id="GBRH01225481">
    <property type="protein sequence ID" value="JAD72414.1"/>
    <property type="molecule type" value="Transcribed_RNA"/>
</dbReference>
<evidence type="ECO:0000313" key="1">
    <source>
        <dbReference type="EMBL" id="JAD72414.1"/>
    </source>
</evidence>
<reference evidence="1" key="2">
    <citation type="journal article" date="2015" name="Data Brief">
        <title>Shoot transcriptome of the giant reed, Arundo donax.</title>
        <authorList>
            <person name="Barrero R.A."/>
            <person name="Guerrero F.D."/>
            <person name="Moolhuijzen P."/>
            <person name="Goolsby J.A."/>
            <person name="Tidwell J."/>
            <person name="Bellgard S.E."/>
            <person name="Bellgard M.I."/>
        </authorList>
    </citation>
    <scope>NUCLEOTIDE SEQUENCE</scope>
    <source>
        <tissue evidence="1">Shoot tissue taken approximately 20 cm above the soil surface</tissue>
    </source>
</reference>
<protein>
    <submittedName>
        <fullName evidence="1">Uncharacterized protein</fullName>
    </submittedName>
</protein>
<name>A0A0A9C7X1_ARUDO</name>
<sequence>MFNFLDVASTLLDPTKKILLDPIYCYILS</sequence>
<reference evidence="1" key="1">
    <citation type="submission" date="2014-09" db="EMBL/GenBank/DDBJ databases">
        <authorList>
            <person name="Magalhaes I.L.F."/>
            <person name="Oliveira U."/>
            <person name="Santos F.R."/>
            <person name="Vidigal T.H.D.A."/>
            <person name="Brescovit A.D."/>
            <person name="Santos A.J."/>
        </authorList>
    </citation>
    <scope>NUCLEOTIDE SEQUENCE</scope>
    <source>
        <tissue evidence="1">Shoot tissue taken approximately 20 cm above the soil surface</tissue>
    </source>
</reference>
<dbReference type="AlphaFoldDB" id="A0A0A9C7X1"/>